<comment type="caution">
    <text evidence="13">The sequence shown here is derived from an EMBL/GenBank/DDBJ whole genome shotgun (WGS) entry which is preliminary data.</text>
</comment>
<dbReference type="GO" id="GO:0106274">
    <property type="term" value="F:NAD+-protein-arginine ADP-ribosyltransferase activity"/>
    <property type="evidence" value="ECO:0007669"/>
    <property type="project" value="UniProtKB-EC"/>
</dbReference>
<name>A0A813Q0C5_9BILA</name>
<proteinExistence type="inferred from homology"/>
<evidence type="ECO:0000256" key="9">
    <source>
        <dbReference type="ARBA" id="ARBA00047597"/>
    </source>
</evidence>
<keyword evidence="5 11" id="KW-0812">Transmembrane</keyword>
<comment type="similarity">
    <text evidence="2 10">Belongs to the Arg-specific ADP-ribosyltransferase family.</text>
</comment>
<evidence type="ECO:0000256" key="11">
    <source>
        <dbReference type="SAM" id="Phobius"/>
    </source>
</evidence>
<dbReference type="OrthoDB" id="10094670at2759"/>
<dbReference type="PROSITE" id="PS50262">
    <property type="entry name" value="G_PROTEIN_RECEP_F1_2"/>
    <property type="match status" value="1"/>
</dbReference>
<accession>A0A813Q0C5</accession>
<dbReference type="InterPro" id="IPR000768">
    <property type="entry name" value="ART"/>
</dbReference>
<organism evidence="13 15">
    <name type="scientific">Adineta steineri</name>
    <dbReference type="NCBI Taxonomy" id="433720"/>
    <lineage>
        <taxon>Eukaryota</taxon>
        <taxon>Metazoa</taxon>
        <taxon>Spiralia</taxon>
        <taxon>Gnathifera</taxon>
        <taxon>Rotifera</taxon>
        <taxon>Eurotatoria</taxon>
        <taxon>Bdelloidea</taxon>
        <taxon>Adinetida</taxon>
        <taxon>Adinetidae</taxon>
        <taxon>Adineta</taxon>
    </lineage>
</organism>
<evidence type="ECO:0000259" key="12">
    <source>
        <dbReference type="PROSITE" id="PS50262"/>
    </source>
</evidence>
<dbReference type="Gene3D" id="1.20.1070.10">
    <property type="entry name" value="Rhodopsin 7-helix transmembrane proteins"/>
    <property type="match status" value="1"/>
</dbReference>
<evidence type="ECO:0000313" key="14">
    <source>
        <dbReference type="EMBL" id="CAF0794136.1"/>
    </source>
</evidence>
<dbReference type="Proteomes" id="UP000663877">
    <property type="component" value="Unassembled WGS sequence"/>
</dbReference>
<dbReference type="Proteomes" id="UP000663832">
    <property type="component" value="Unassembled WGS sequence"/>
</dbReference>
<dbReference type="SUPFAM" id="SSF81321">
    <property type="entry name" value="Family A G protein-coupled receptor-like"/>
    <property type="match status" value="1"/>
</dbReference>
<dbReference type="EC" id="2.4.2.31" evidence="10"/>
<keyword evidence="10" id="KW-0521">NADP</keyword>
<keyword evidence="10" id="KW-0520">NAD</keyword>
<dbReference type="Gene3D" id="3.90.176.10">
    <property type="entry name" value="Toxin ADP-ribosyltransferase, Chain A, domain 1"/>
    <property type="match status" value="1"/>
</dbReference>
<feature type="transmembrane region" description="Helical" evidence="11">
    <location>
        <begin position="137"/>
        <end position="162"/>
    </location>
</feature>
<dbReference type="EMBL" id="CAJNOI010000012">
    <property type="protein sequence ID" value="CAF0794136.1"/>
    <property type="molecule type" value="Genomic_DNA"/>
</dbReference>
<dbReference type="Pfam" id="PF01129">
    <property type="entry name" value="ART"/>
    <property type="match status" value="1"/>
</dbReference>
<sequence length="675" mass="77478">MSSQSSLNDMVTTMKLVEKYLYQIGCPVLIVIGTISCIINLIVFSQKNLRKNPCSIYFIAYNLANFIYIYSSLLSLTLNIGYKINANIYHLALCRVFLYTVALFNSLSSFYLILASIDRILITSRNAITRRKSTRRLAYLCIIVGTLFWALFHAHLLIFSTITQIAPNTFLCYYQPGIHLTFMGYYSIIKEISALVLLTICGLWSIKNIHSLHRMRIVPDLSVTKNIVDTNSSSGKDRQLFSMLLMDIIIYAVFSFIFSIFLMYQQITQNQIKTSDRIQIETVIRDLCLFSAGIPFCLGCYTNLFVSKTFRTDIRYEPKQILEPICGYEQEPLASLEEACQPLANILSKELELYVTIAKLNSKEPKDGLTQDESASIYLYTMQWEKTENSLYALFNQALRAIDRSTLKPWFKYMKLFFTAFFKLPFTEYHTVWRGVPDDLSKLYQDGEELTWWSLSSTTSSFDVLQSPMYLGRANIQTIFSIETKNGKLIRAHSHLQNDDEILLLPGTCLKVIGSSNPSNGVYIISLREIPSNSLRLAKPFDLASTNELPLSPQFCKADIQHLLNYIDILYPNGEPINLETGRDENGIPFYRDEMYHFYGLAGTWAENYDYDLIPTYRMSQNPEYIAKATWTEIKQMLTCLCSSGKFSSYTTYAHAITAGYIRLILLRMKELVEL</sequence>
<feature type="transmembrane region" description="Helical" evidence="11">
    <location>
        <begin position="182"/>
        <end position="206"/>
    </location>
</feature>
<protein>
    <recommendedName>
        <fullName evidence="10">NAD(P)(+)--arginine ADP-ribosyltransferase</fullName>
        <ecNumber evidence="10">2.4.2.31</ecNumber>
    </recommendedName>
    <alternativeName>
        <fullName evidence="10">Mono(ADP-ribosyl)transferase</fullName>
    </alternativeName>
</protein>
<feature type="transmembrane region" description="Helical" evidence="11">
    <location>
        <begin position="20"/>
        <end position="44"/>
    </location>
</feature>
<dbReference type="AlphaFoldDB" id="A0A813Q0C5"/>
<evidence type="ECO:0000256" key="7">
    <source>
        <dbReference type="ARBA" id="ARBA00022989"/>
    </source>
</evidence>
<evidence type="ECO:0000256" key="1">
    <source>
        <dbReference type="ARBA" id="ARBA00004370"/>
    </source>
</evidence>
<evidence type="ECO:0000256" key="8">
    <source>
        <dbReference type="ARBA" id="ARBA00023136"/>
    </source>
</evidence>
<keyword evidence="7 11" id="KW-1133">Transmembrane helix</keyword>
<feature type="domain" description="G-protein coupled receptors family 1 profile" evidence="12">
    <location>
        <begin position="36"/>
        <end position="264"/>
    </location>
</feature>
<evidence type="ECO:0000256" key="10">
    <source>
        <dbReference type="RuleBase" id="RU361228"/>
    </source>
</evidence>
<reference evidence="13" key="1">
    <citation type="submission" date="2021-02" db="EMBL/GenBank/DDBJ databases">
        <authorList>
            <person name="Nowell W R."/>
        </authorList>
    </citation>
    <scope>NUCLEOTIDE SEQUENCE</scope>
</reference>
<dbReference type="InterPro" id="IPR017452">
    <property type="entry name" value="GPCR_Rhodpsn_7TM"/>
</dbReference>
<keyword evidence="4 10" id="KW-0808">Transferase</keyword>
<dbReference type="GO" id="GO:0016779">
    <property type="term" value="F:nucleotidyltransferase activity"/>
    <property type="evidence" value="ECO:0007669"/>
    <property type="project" value="UniProtKB-KW"/>
</dbReference>
<feature type="transmembrane region" description="Helical" evidence="11">
    <location>
        <begin position="56"/>
        <end position="76"/>
    </location>
</feature>
<keyword evidence="15" id="KW-1185">Reference proteome</keyword>
<keyword evidence="3 10" id="KW-0328">Glycosyltransferase</keyword>
<dbReference type="EMBL" id="CAJNOM010000006">
    <property type="protein sequence ID" value="CAF0758812.1"/>
    <property type="molecule type" value="Genomic_DNA"/>
</dbReference>
<evidence type="ECO:0000256" key="5">
    <source>
        <dbReference type="ARBA" id="ARBA00022692"/>
    </source>
</evidence>
<evidence type="ECO:0000256" key="3">
    <source>
        <dbReference type="ARBA" id="ARBA00022676"/>
    </source>
</evidence>
<keyword evidence="6" id="KW-0548">Nucleotidyltransferase</keyword>
<comment type="subcellular location">
    <subcellularLocation>
        <location evidence="1">Membrane</location>
    </subcellularLocation>
</comment>
<evidence type="ECO:0000313" key="13">
    <source>
        <dbReference type="EMBL" id="CAF0758812.1"/>
    </source>
</evidence>
<dbReference type="PROSITE" id="PS51996">
    <property type="entry name" value="TR_MART"/>
    <property type="match status" value="1"/>
</dbReference>
<dbReference type="GO" id="GO:0016020">
    <property type="term" value="C:membrane"/>
    <property type="evidence" value="ECO:0007669"/>
    <property type="project" value="UniProtKB-SubCell"/>
</dbReference>
<feature type="transmembrane region" description="Helical" evidence="11">
    <location>
        <begin position="96"/>
        <end position="117"/>
    </location>
</feature>
<comment type="catalytic activity">
    <reaction evidence="9 10">
        <text>L-arginyl-[protein] + NAD(+) = N(omega)-(ADP-D-ribosyl)-L-arginyl-[protein] + nicotinamide + H(+)</text>
        <dbReference type="Rhea" id="RHEA:19149"/>
        <dbReference type="Rhea" id="RHEA-COMP:10532"/>
        <dbReference type="Rhea" id="RHEA-COMP:15087"/>
        <dbReference type="ChEBI" id="CHEBI:15378"/>
        <dbReference type="ChEBI" id="CHEBI:17154"/>
        <dbReference type="ChEBI" id="CHEBI:29965"/>
        <dbReference type="ChEBI" id="CHEBI:57540"/>
        <dbReference type="ChEBI" id="CHEBI:142554"/>
        <dbReference type="EC" id="2.4.2.31"/>
    </reaction>
</comment>
<feature type="transmembrane region" description="Helical" evidence="11">
    <location>
        <begin position="240"/>
        <end position="264"/>
    </location>
</feature>
<evidence type="ECO:0000256" key="4">
    <source>
        <dbReference type="ARBA" id="ARBA00022679"/>
    </source>
</evidence>
<evidence type="ECO:0000256" key="2">
    <source>
        <dbReference type="ARBA" id="ARBA00009558"/>
    </source>
</evidence>
<dbReference type="SUPFAM" id="SSF56399">
    <property type="entry name" value="ADP-ribosylation"/>
    <property type="match status" value="1"/>
</dbReference>
<gene>
    <name evidence="14" type="ORF">BJG266_LOCUS4838</name>
    <name evidence="13" type="ORF">QVE165_LOCUS1932</name>
</gene>
<evidence type="ECO:0000313" key="15">
    <source>
        <dbReference type="Proteomes" id="UP000663832"/>
    </source>
</evidence>
<evidence type="ECO:0000256" key="6">
    <source>
        <dbReference type="ARBA" id="ARBA00022695"/>
    </source>
</evidence>
<keyword evidence="8 11" id="KW-0472">Membrane</keyword>